<dbReference type="InterPro" id="IPR002347">
    <property type="entry name" value="SDR_fam"/>
</dbReference>
<evidence type="ECO:0000313" key="12">
    <source>
        <dbReference type="Proteomes" id="UP000653454"/>
    </source>
</evidence>
<evidence type="ECO:0000256" key="5">
    <source>
        <dbReference type="ARBA" id="ARBA00022703"/>
    </source>
</evidence>
<evidence type="ECO:0000256" key="1">
    <source>
        <dbReference type="ARBA" id="ARBA00004371"/>
    </source>
</evidence>
<evidence type="ECO:0000256" key="4">
    <source>
        <dbReference type="ARBA" id="ARBA00022687"/>
    </source>
</evidence>
<dbReference type="FunFam" id="3.40.50.720:FF:000353">
    <property type="entry name" value="WW domain-containing oxidoreductase"/>
    <property type="match status" value="1"/>
</dbReference>
<reference evidence="11" key="1">
    <citation type="submission" date="2020-11" db="EMBL/GenBank/DDBJ databases">
        <authorList>
            <person name="Whiteford S."/>
        </authorList>
    </citation>
    <scope>NUCLEOTIDE SEQUENCE</scope>
</reference>
<dbReference type="PRINTS" id="PR00081">
    <property type="entry name" value="GDHRDH"/>
</dbReference>
<dbReference type="SMART" id="SM00456">
    <property type="entry name" value="WW"/>
    <property type="match status" value="2"/>
</dbReference>
<dbReference type="EMBL" id="CAJHNJ030000022">
    <property type="protein sequence ID" value="CAG9119690.1"/>
    <property type="molecule type" value="Genomic_DNA"/>
</dbReference>
<feature type="domain" description="WW" evidence="10">
    <location>
        <begin position="53"/>
        <end position="86"/>
    </location>
</feature>
<dbReference type="GO" id="GO:0005764">
    <property type="term" value="C:lysosome"/>
    <property type="evidence" value="ECO:0007669"/>
    <property type="project" value="UniProtKB-SubCell"/>
</dbReference>
<accession>A0A8S4EW77</accession>
<dbReference type="PANTHER" id="PTHR43157">
    <property type="entry name" value="PHOSPHATIDYLINOSITOL-GLYCAN BIOSYNTHESIS CLASS F PROTEIN-RELATED"/>
    <property type="match status" value="1"/>
</dbReference>
<feature type="region of interest" description="Disordered" evidence="9">
    <location>
        <begin position="1"/>
        <end position="22"/>
    </location>
</feature>
<comment type="caution">
    <text evidence="11">The sequence shown here is derived from an EMBL/GenBank/DDBJ whole genome shotgun (WGS) entry which is preliminary data.</text>
</comment>
<evidence type="ECO:0000256" key="3">
    <source>
        <dbReference type="ARBA" id="ARBA00016094"/>
    </source>
</evidence>
<evidence type="ECO:0000256" key="6">
    <source>
        <dbReference type="ARBA" id="ARBA00023002"/>
    </source>
</evidence>
<dbReference type="SUPFAM" id="SSF51735">
    <property type="entry name" value="NAD(P)-binding Rossmann-fold domains"/>
    <property type="match status" value="1"/>
</dbReference>
<dbReference type="GO" id="GO:0016491">
    <property type="term" value="F:oxidoreductase activity"/>
    <property type="evidence" value="ECO:0007669"/>
    <property type="project" value="UniProtKB-KW"/>
</dbReference>
<dbReference type="SUPFAM" id="SSF51045">
    <property type="entry name" value="WW domain"/>
    <property type="match status" value="2"/>
</dbReference>
<keyword evidence="12" id="KW-1185">Reference proteome</keyword>
<dbReference type="PROSITE" id="PS01159">
    <property type="entry name" value="WW_DOMAIN_1"/>
    <property type="match status" value="1"/>
</dbReference>
<keyword evidence="8" id="KW-0458">Lysosome</keyword>
<proteinExistence type="predicted"/>
<gene>
    <name evidence="11" type="ORF">PLXY2_LOCUS6890</name>
</gene>
<keyword evidence="5" id="KW-0053">Apoptosis</keyword>
<evidence type="ECO:0000256" key="7">
    <source>
        <dbReference type="ARBA" id="ARBA00023034"/>
    </source>
</evidence>
<evidence type="ECO:0000256" key="8">
    <source>
        <dbReference type="ARBA" id="ARBA00023228"/>
    </source>
</evidence>
<dbReference type="GO" id="GO:0016055">
    <property type="term" value="P:Wnt signaling pathway"/>
    <property type="evidence" value="ECO:0007669"/>
    <property type="project" value="UniProtKB-KW"/>
</dbReference>
<evidence type="ECO:0000259" key="10">
    <source>
        <dbReference type="PROSITE" id="PS50020"/>
    </source>
</evidence>
<dbReference type="Gene3D" id="3.40.50.720">
    <property type="entry name" value="NAD(P)-binding Rossmann-like Domain"/>
    <property type="match status" value="1"/>
</dbReference>
<evidence type="ECO:0000256" key="2">
    <source>
        <dbReference type="ARBA" id="ARBA00004555"/>
    </source>
</evidence>
<dbReference type="Pfam" id="PF00106">
    <property type="entry name" value="adh_short"/>
    <property type="match status" value="1"/>
</dbReference>
<name>A0A8S4EW77_PLUXY</name>
<comment type="subcellular location">
    <subcellularLocation>
        <location evidence="2">Golgi apparatus</location>
    </subcellularLocation>
    <subcellularLocation>
        <location evidence="1">Lysosome</location>
    </subcellularLocation>
</comment>
<dbReference type="GO" id="GO:0005794">
    <property type="term" value="C:Golgi apparatus"/>
    <property type="evidence" value="ECO:0007669"/>
    <property type="project" value="UniProtKB-SubCell"/>
</dbReference>
<dbReference type="AlphaFoldDB" id="A0A8S4EW77"/>
<sequence length="488" mass="55247">MHNIAIESDSEDEIPSGWEEKSTQDGNVYFVNSYTKETQWTHPRTGRKKVIPKDLPFGWSKTANDEGKTVFVQHETGNKTYTDPRLAFAKDEKQHVHDFRQRFDGSSTAFDVLHGIDLSGKYALITGSNAGIGYETAKSLARHGCRILFANRNLEATQAAIKSIVQETNACEDNLKSIFLDLASLRSVKKCALAVKALFSDYLDILILNAGVFGLPYTETEDRLETTFQVNHLSHMYLALLLEPLLRKGSRVVFVSSESHRFADLKNVFINQDISMSKDQYSSMMAYNNSKLYNVITASILSEEWKRKGVCVNSLHPGNMVYTNLSKSWWLFRLAFLLVRPFTKSLQQAASTTVYVATASELEGVTGLYFNNCFYCEESQLAKDQDIARGVFSISLRMIEEAVGPDRITKYLSLQKTKVFNQCVLPVMKYGAETWTLTVGLVHRFEVAQRAIERAMLGVSLMDRIRNEVIRQRTKVTDIAVKICKLKR</sequence>
<dbReference type="CDD" id="cd00201">
    <property type="entry name" value="WW"/>
    <property type="match status" value="1"/>
</dbReference>
<evidence type="ECO:0000313" key="11">
    <source>
        <dbReference type="EMBL" id="CAG9119690.1"/>
    </source>
</evidence>
<keyword evidence="6" id="KW-0560">Oxidoreductase</keyword>
<feature type="domain" description="WW" evidence="10">
    <location>
        <begin position="12"/>
        <end position="45"/>
    </location>
</feature>
<dbReference type="InterPro" id="IPR001202">
    <property type="entry name" value="WW_dom"/>
</dbReference>
<dbReference type="GO" id="GO:0006915">
    <property type="term" value="P:apoptotic process"/>
    <property type="evidence" value="ECO:0007669"/>
    <property type="project" value="UniProtKB-KW"/>
</dbReference>
<dbReference type="InterPro" id="IPR036291">
    <property type="entry name" value="NAD(P)-bd_dom_sf"/>
</dbReference>
<dbReference type="InterPro" id="IPR036020">
    <property type="entry name" value="WW_dom_sf"/>
</dbReference>
<dbReference type="PANTHER" id="PTHR43157:SF31">
    <property type="entry name" value="PHOSPHATIDYLINOSITOL-GLYCAN BIOSYNTHESIS CLASS F PROTEIN"/>
    <property type="match status" value="1"/>
</dbReference>
<dbReference type="Proteomes" id="UP000653454">
    <property type="component" value="Unassembled WGS sequence"/>
</dbReference>
<evidence type="ECO:0000256" key="9">
    <source>
        <dbReference type="SAM" id="MobiDB-lite"/>
    </source>
</evidence>
<dbReference type="PROSITE" id="PS50020">
    <property type="entry name" value="WW_DOMAIN_2"/>
    <property type="match status" value="2"/>
</dbReference>
<dbReference type="Pfam" id="PF00397">
    <property type="entry name" value="WW"/>
    <property type="match status" value="1"/>
</dbReference>
<keyword evidence="4" id="KW-0879">Wnt signaling pathway</keyword>
<keyword evidence="7" id="KW-0333">Golgi apparatus</keyword>
<dbReference type="Gene3D" id="2.20.70.10">
    <property type="match status" value="2"/>
</dbReference>
<protein>
    <recommendedName>
        <fullName evidence="3">WW domain-containing oxidoreductase</fullName>
    </recommendedName>
</protein>
<organism evidence="11 12">
    <name type="scientific">Plutella xylostella</name>
    <name type="common">Diamondback moth</name>
    <name type="synonym">Plutella maculipennis</name>
    <dbReference type="NCBI Taxonomy" id="51655"/>
    <lineage>
        <taxon>Eukaryota</taxon>
        <taxon>Metazoa</taxon>
        <taxon>Ecdysozoa</taxon>
        <taxon>Arthropoda</taxon>
        <taxon>Hexapoda</taxon>
        <taxon>Insecta</taxon>
        <taxon>Pterygota</taxon>
        <taxon>Neoptera</taxon>
        <taxon>Endopterygota</taxon>
        <taxon>Lepidoptera</taxon>
        <taxon>Glossata</taxon>
        <taxon>Ditrysia</taxon>
        <taxon>Yponomeutoidea</taxon>
        <taxon>Plutellidae</taxon>
        <taxon>Plutella</taxon>
    </lineage>
</organism>